<protein>
    <submittedName>
        <fullName evidence="1">Uncharacterized protein</fullName>
    </submittedName>
</protein>
<organism evidence="1 2">
    <name type="scientific">Candidatus Enterococcus ferrettii</name>
    <dbReference type="NCBI Taxonomy" id="2815324"/>
    <lineage>
        <taxon>Bacteria</taxon>
        <taxon>Bacillati</taxon>
        <taxon>Bacillota</taxon>
        <taxon>Bacilli</taxon>
        <taxon>Lactobacillales</taxon>
        <taxon>Enterococcaceae</taxon>
        <taxon>Enterococcus</taxon>
    </lineage>
</organism>
<dbReference type="InterPro" id="IPR007612">
    <property type="entry name" value="LOR"/>
</dbReference>
<comment type="caution">
    <text evidence="1">The sequence shown here is derived from an EMBL/GenBank/DDBJ whole genome shotgun (WGS) entry which is preliminary data.</text>
</comment>
<dbReference type="Proteomes" id="UP000664357">
    <property type="component" value="Unassembled WGS sequence"/>
</dbReference>
<dbReference type="Pfam" id="PF04525">
    <property type="entry name" value="LOR"/>
    <property type="match status" value="1"/>
</dbReference>
<dbReference type="InterPro" id="IPR025659">
    <property type="entry name" value="Tubby-like_C"/>
</dbReference>
<evidence type="ECO:0000313" key="2">
    <source>
        <dbReference type="Proteomes" id="UP000664357"/>
    </source>
</evidence>
<evidence type="ECO:0000313" key="1">
    <source>
        <dbReference type="EMBL" id="MEO1771168.1"/>
    </source>
</evidence>
<reference evidence="1 2" key="2">
    <citation type="submission" date="2024-02" db="EMBL/GenBank/DDBJ databases">
        <title>The Genome Sequence of Enterococcus sp. DIV0159.</title>
        <authorList>
            <person name="Earl A."/>
            <person name="Manson A."/>
            <person name="Gilmore M."/>
            <person name="Sanders J."/>
            <person name="Shea T."/>
            <person name="Howe W."/>
            <person name="Livny J."/>
            <person name="Cuomo C."/>
            <person name="Neafsey D."/>
            <person name="Birren B."/>
        </authorList>
    </citation>
    <scope>NUCLEOTIDE SEQUENCE [LARGE SCALE GENOMIC DNA]</scope>
    <source>
        <strain evidence="1 2">665A</strain>
    </source>
</reference>
<dbReference type="EMBL" id="JAFREL020000002">
    <property type="protein sequence ID" value="MEO1771168.1"/>
    <property type="molecule type" value="Genomic_DNA"/>
</dbReference>
<reference evidence="1 2" key="1">
    <citation type="submission" date="2021-03" db="EMBL/GenBank/DDBJ databases">
        <authorList>
            <person name="Gilmore M.S."/>
            <person name="Schwartzman J."/>
            <person name="Van Tyne D."/>
            <person name="Martin M."/>
            <person name="Earl A.M."/>
            <person name="Manson A.L."/>
            <person name="Straub T."/>
            <person name="Salamzade R."/>
            <person name="Saavedra J."/>
            <person name="Lebreton F."/>
            <person name="Prichula J."/>
            <person name="Schaufler K."/>
            <person name="Gaca A."/>
            <person name="Sgardioli B."/>
            <person name="Wagenaar J."/>
            <person name="Strong T."/>
        </authorList>
    </citation>
    <scope>NUCLEOTIDE SEQUENCE [LARGE SCALE GENOMIC DNA]</scope>
    <source>
        <strain evidence="1 2">665A</strain>
    </source>
</reference>
<dbReference type="SUPFAM" id="SSF54518">
    <property type="entry name" value="Tubby C-terminal domain-like"/>
    <property type="match status" value="1"/>
</dbReference>
<sequence>MVSQKQLNRSLSEQLPKVVKKMTEYLIQEKHLSSATRTIVKDIDGKAVYLMVGQWGRKGNVLSLYAMNGQMVAYIKQASVVFGRKFEIYQNFTKVGTLHKIFNWPGDFYYIKQLNWAVYGNIYNHHYAINHFNRRIMTMNKASFLTGDYYVLDINHPKNAPVAICVAAIMDYWLYNRSKSNAKERAASKTALCSINS</sequence>
<gene>
    <name evidence="1" type="ORF">JZO67_003143</name>
</gene>
<accession>A0ABV0EUB0</accession>
<proteinExistence type="predicted"/>
<name>A0ABV0EUB0_9ENTE</name>
<keyword evidence="2" id="KW-1185">Reference proteome</keyword>